<dbReference type="GO" id="GO:0006412">
    <property type="term" value="P:translation"/>
    <property type="evidence" value="ECO:0007669"/>
    <property type="project" value="InterPro"/>
</dbReference>
<keyword evidence="7" id="KW-1185">Reference proteome</keyword>
<comment type="caution">
    <text evidence="6">The sequence shown here is derived from an EMBL/GenBank/DDBJ whole genome shotgun (WGS) entry which is preliminary data.</text>
</comment>
<dbReference type="PANTHER" id="PTHR11229:SF8">
    <property type="entry name" value="LARGE RIBOSOMAL SUBUNIT PROTEIN UL3M"/>
    <property type="match status" value="1"/>
</dbReference>
<sequence>MIRRPLCMASLETAMSLTSITRSIARRGLATVADVAPAAAAPARKKQRVLPLLHHTPEHAHDRKQLPVRPGLLAIKRGMTALWDERGNRIPVTILQFDRCQVTAVKTRQKEGYFAVQVGASYRSPKNVTKPMLGHFAKAEVAPKKKVKEFRVKDESGLLPIGTLLGADFFKPGNYVDIRGIGKGKGFAGVMKRHGFSGLPASHGVTKSHRSAGAMGNNQDPGRVWPGKKMAGRMGGKQITTQNVQVMKIDLENQTILVKGHVPGNDKAFVQVQDSIKKKLLEMPEDPLKVNVEEKSA</sequence>
<dbReference type="Proteomes" id="UP000033140">
    <property type="component" value="Unassembled WGS sequence"/>
</dbReference>
<dbReference type="Gene3D" id="3.30.160.810">
    <property type="match status" value="1"/>
</dbReference>
<dbReference type="AlphaFoldDB" id="A0A0E9NFX9"/>
<dbReference type="PANTHER" id="PTHR11229">
    <property type="entry name" value="50S RIBOSOMAL PROTEIN L3"/>
    <property type="match status" value="1"/>
</dbReference>
<evidence type="ECO:0000256" key="1">
    <source>
        <dbReference type="ARBA" id="ARBA00006540"/>
    </source>
</evidence>
<dbReference type="GO" id="GO:0005762">
    <property type="term" value="C:mitochondrial large ribosomal subunit"/>
    <property type="evidence" value="ECO:0007669"/>
    <property type="project" value="TreeGrafter"/>
</dbReference>
<evidence type="ECO:0000313" key="7">
    <source>
        <dbReference type="Proteomes" id="UP000033140"/>
    </source>
</evidence>
<reference evidence="6 7" key="3">
    <citation type="journal article" date="2015" name="Genome Announc.">
        <title>Draft Genome Sequence of the Archiascomycetous Yeast Saitoella complicata.</title>
        <authorList>
            <person name="Yamauchi K."/>
            <person name="Kondo S."/>
            <person name="Hamamoto M."/>
            <person name="Takahashi Y."/>
            <person name="Ogura Y."/>
            <person name="Hayashi T."/>
            <person name="Nishida H."/>
        </authorList>
    </citation>
    <scope>NUCLEOTIDE SEQUENCE [LARGE SCALE GENOMIC DNA]</scope>
    <source>
        <strain evidence="6 7">NRRL Y-17804</strain>
    </source>
</reference>
<evidence type="ECO:0000256" key="5">
    <source>
        <dbReference type="SAM" id="MobiDB-lite"/>
    </source>
</evidence>
<evidence type="ECO:0000256" key="4">
    <source>
        <dbReference type="ARBA" id="ARBA00035209"/>
    </source>
</evidence>
<dbReference type="NCBIfam" id="TIGR03625">
    <property type="entry name" value="L3_bact"/>
    <property type="match status" value="1"/>
</dbReference>
<dbReference type="InterPro" id="IPR009000">
    <property type="entry name" value="Transl_B-barrel_sf"/>
</dbReference>
<dbReference type="EMBL" id="BACD03000015">
    <property type="protein sequence ID" value="GAO48591.1"/>
    <property type="molecule type" value="Genomic_DNA"/>
</dbReference>
<keyword evidence="3" id="KW-0687">Ribonucleoprotein</keyword>
<gene>
    <name evidence="6" type="ORF">G7K_2763-t1</name>
</gene>
<organism evidence="6 7">
    <name type="scientific">Saitoella complicata (strain BCRC 22490 / CBS 7301 / JCM 7358 / NBRC 10748 / NRRL Y-17804)</name>
    <dbReference type="NCBI Taxonomy" id="698492"/>
    <lineage>
        <taxon>Eukaryota</taxon>
        <taxon>Fungi</taxon>
        <taxon>Dikarya</taxon>
        <taxon>Ascomycota</taxon>
        <taxon>Taphrinomycotina</taxon>
        <taxon>Taphrinomycotina incertae sedis</taxon>
        <taxon>Saitoella</taxon>
    </lineage>
</organism>
<dbReference type="Gene3D" id="2.40.30.10">
    <property type="entry name" value="Translation factors"/>
    <property type="match status" value="1"/>
</dbReference>
<name>A0A0E9NFX9_SAICN</name>
<evidence type="ECO:0000313" key="6">
    <source>
        <dbReference type="EMBL" id="GAO48591.1"/>
    </source>
</evidence>
<dbReference type="InterPro" id="IPR019927">
    <property type="entry name" value="Ribosomal_uL3_bac/org-type"/>
</dbReference>
<evidence type="ECO:0000256" key="3">
    <source>
        <dbReference type="ARBA" id="ARBA00023274"/>
    </source>
</evidence>
<dbReference type="GO" id="GO:0003735">
    <property type="term" value="F:structural constituent of ribosome"/>
    <property type="evidence" value="ECO:0007669"/>
    <property type="project" value="InterPro"/>
</dbReference>
<dbReference type="OMA" id="GKNIPCT"/>
<dbReference type="Pfam" id="PF00297">
    <property type="entry name" value="Ribosomal_L3"/>
    <property type="match status" value="1"/>
</dbReference>
<comment type="similarity">
    <text evidence="1">Belongs to the universal ribosomal protein uL3 family.</text>
</comment>
<evidence type="ECO:0000256" key="2">
    <source>
        <dbReference type="ARBA" id="ARBA00022980"/>
    </source>
</evidence>
<proteinExistence type="inferred from homology"/>
<dbReference type="STRING" id="698492.A0A0E9NFX9"/>
<reference evidence="6 7" key="1">
    <citation type="journal article" date="2011" name="J. Gen. Appl. Microbiol.">
        <title>Draft genome sequencing of the enigmatic yeast Saitoella complicata.</title>
        <authorList>
            <person name="Nishida H."/>
            <person name="Hamamoto M."/>
            <person name="Sugiyama J."/>
        </authorList>
    </citation>
    <scope>NUCLEOTIDE SEQUENCE [LARGE SCALE GENOMIC DNA]</scope>
    <source>
        <strain evidence="6 7">NRRL Y-17804</strain>
    </source>
</reference>
<dbReference type="FunFam" id="2.40.30.10:FF:000004">
    <property type="entry name" value="50S ribosomal protein L3"/>
    <property type="match status" value="1"/>
</dbReference>
<dbReference type="FunFam" id="3.30.160.810:FF:000001">
    <property type="entry name" value="50S ribosomal protein L3"/>
    <property type="match status" value="1"/>
</dbReference>
<accession>A0A0E9NFX9</accession>
<feature type="region of interest" description="Disordered" evidence="5">
    <location>
        <begin position="200"/>
        <end position="223"/>
    </location>
</feature>
<dbReference type="HAMAP" id="MF_01325_B">
    <property type="entry name" value="Ribosomal_uL3_B"/>
    <property type="match status" value="1"/>
</dbReference>
<dbReference type="InterPro" id="IPR000597">
    <property type="entry name" value="Ribosomal_uL3"/>
</dbReference>
<reference evidence="6 7" key="2">
    <citation type="journal article" date="2014" name="J. Gen. Appl. Microbiol.">
        <title>The early diverging ascomycetous budding yeast Saitoella complicata has three histone deacetylases belonging to the Clr6, Hos2, and Rpd3 lineages.</title>
        <authorList>
            <person name="Nishida H."/>
            <person name="Matsumoto T."/>
            <person name="Kondo S."/>
            <person name="Hamamoto M."/>
            <person name="Yoshikawa H."/>
        </authorList>
    </citation>
    <scope>NUCLEOTIDE SEQUENCE [LARGE SCALE GENOMIC DNA]</scope>
    <source>
        <strain evidence="6 7">NRRL Y-17804</strain>
    </source>
</reference>
<protein>
    <recommendedName>
        <fullName evidence="4">Large ribosomal subunit protein uL3m</fullName>
    </recommendedName>
</protein>
<dbReference type="SUPFAM" id="SSF50447">
    <property type="entry name" value="Translation proteins"/>
    <property type="match status" value="1"/>
</dbReference>
<keyword evidence="2" id="KW-0689">Ribosomal protein</keyword>